<dbReference type="InterPro" id="IPR045361">
    <property type="entry name" value="CIS_tube_prot_N"/>
</dbReference>
<dbReference type="OrthoDB" id="9815939at2"/>
<dbReference type="AlphaFoldDB" id="A0A160FIM0"/>
<reference evidence="2 3" key="1">
    <citation type="journal article" date="2016" name="Gene">
        <title>PacBio SMRT assembly of a complex multi-replicon genome reveals chlorocatechol degradative operon in a region of genome plasticity.</title>
        <authorList>
            <person name="Ricker N."/>
            <person name="Shen S.Y."/>
            <person name="Goordial J."/>
            <person name="Jin S."/>
            <person name="Fulthorpe R.R."/>
        </authorList>
    </citation>
    <scope>NUCLEOTIDE SEQUENCE [LARGE SCALE GENOMIC DNA]</scope>
    <source>
        <strain evidence="2 3">OLGA172</strain>
    </source>
</reference>
<sequence>MNVLHRKPTKLTLKAYSDREMTQLSGTLSAMYNPDSVSLDYQTDYRPDLFINTTRQSNRYVQTRPGGLTLELLFDARMPGNHTPIDRQLTRLRSLCYNVNPADSEPRYLQVRWGKMRWNGRGYFSGRMSSLSIRYTLFERDATPLRATATLVLTADGSLTLQSAEEQLKAPASAVVNVPDATSLAQVTNSAASTLTGATDYLEVAAENDLDSLDAIRPGQTLKVSAAGKGTR</sequence>
<evidence type="ECO:0000259" key="1">
    <source>
        <dbReference type="Pfam" id="PF19266"/>
    </source>
</evidence>
<keyword evidence="3" id="KW-1185">Reference proteome</keyword>
<evidence type="ECO:0000313" key="3">
    <source>
        <dbReference type="Proteomes" id="UP000076852"/>
    </source>
</evidence>
<dbReference type="Proteomes" id="UP000076852">
    <property type="component" value="Chromosome 1"/>
</dbReference>
<proteinExistence type="predicted"/>
<evidence type="ECO:0000313" key="2">
    <source>
        <dbReference type="EMBL" id="ANB72005.1"/>
    </source>
</evidence>
<dbReference type="STRING" id="1804984.AYM40_06195"/>
<organism evidence="2 3">
    <name type="scientific">Paraburkholderia phytofirmans OLGA172</name>
    <dbReference type="NCBI Taxonomy" id="1417228"/>
    <lineage>
        <taxon>Bacteria</taxon>
        <taxon>Pseudomonadati</taxon>
        <taxon>Pseudomonadota</taxon>
        <taxon>Betaproteobacteria</taxon>
        <taxon>Burkholderiales</taxon>
        <taxon>Burkholderiaceae</taxon>
        <taxon>Paraburkholderia</taxon>
    </lineage>
</organism>
<gene>
    <name evidence="2" type="ORF">AYM40_06195</name>
</gene>
<dbReference type="EMBL" id="CP014578">
    <property type="protein sequence ID" value="ANB72005.1"/>
    <property type="molecule type" value="Genomic_DNA"/>
</dbReference>
<name>A0A160FIM0_9BURK</name>
<dbReference type="Pfam" id="PF19266">
    <property type="entry name" value="CIS_tube"/>
    <property type="match status" value="1"/>
</dbReference>
<accession>A0A160FIM0</accession>
<feature type="domain" description="Contractile injection system tube protein N-terminal" evidence="1">
    <location>
        <begin position="8"/>
        <end position="161"/>
    </location>
</feature>
<dbReference type="KEGG" id="buz:AYM40_06195"/>
<dbReference type="RefSeq" id="WP_063495453.1">
    <property type="nucleotide sequence ID" value="NZ_CP014578.1"/>
</dbReference>
<protein>
    <recommendedName>
        <fullName evidence="1">Contractile injection system tube protein N-terminal domain-containing protein</fullName>
    </recommendedName>
</protein>